<reference evidence="6 7" key="2">
    <citation type="submission" date="2018-12" db="EMBL/GenBank/DDBJ databases">
        <title>Simiduia agarivorans gen. nov., sp. nov., a marine, agarolytic bacterium isolated from shallow coastal water from Keelung, Taiwan.</title>
        <authorList>
            <person name="Shieh W.Y."/>
        </authorList>
    </citation>
    <scope>NUCLEOTIDE SEQUENCE [LARGE SCALE GENOMIC DNA]</scope>
    <source>
        <strain evidence="6 7">GTF-13</strain>
    </source>
</reference>
<dbReference type="SUPFAM" id="SSF46689">
    <property type="entry name" value="Homeodomain-like"/>
    <property type="match status" value="2"/>
</dbReference>
<keyword evidence="3" id="KW-0010">Activator</keyword>
<dbReference type="InterPro" id="IPR014710">
    <property type="entry name" value="RmlC-like_jellyroll"/>
</dbReference>
<dbReference type="EMBL" id="QWEZ01000001">
    <property type="protein sequence ID" value="RRJ85170.1"/>
    <property type="molecule type" value="Genomic_DNA"/>
</dbReference>
<accession>A0A3P3VRB6</accession>
<dbReference type="PANTHER" id="PTHR43280">
    <property type="entry name" value="ARAC-FAMILY TRANSCRIPTIONAL REGULATOR"/>
    <property type="match status" value="1"/>
</dbReference>
<dbReference type="PROSITE" id="PS00041">
    <property type="entry name" value="HTH_ARAC_FAMILY_1"/>
    <property type="match status" value="1"/>
</dbReference>
<dbReference type="PANTHER" id="PTHR43280:SF30">
    <property type="entry name" value="MMSAB OPERON REGULATORY PROTEIN"/>
    <property type="match status" value="1"/>
</dbReference>
<proteinExistence type="predicted"/>
<evidence type="ECO:0000256" key="2">
    <source>
        <dbReference type="ARBA" id="ARBA00023125"/>
    </source>
</evidence>
<sequence>MSDISSGWPLPAEGIRFITPDFLIRTLAAHPLTQDCYPLGFGYYPDAASHRMERHHHDDNLLIFCTHGSGEAWLGSQHYPLHAGELLLLPRGQSHSYRASPTHPWTLYWFHFDGLHSDLMMDRLQQLAEGPVLKTGLQAKLLSDFSSLMSLRDGGYQLDNFIYASNHIAQMLSFVALVIRPRLKLKSGSYLDLDRIHSLMQENLHQHLDLDTIAASVSLSKYHFSKKYKELTGYSPIQHFIHLKMQHACYQLDVSDRSIQEVAAQLGYDDAYYFSRLFSKILGVSPSQYRAHKHR</sequence>
<gene>
    <name evidence="6" type="ORF">D0544_08925</name>
</gene>
<evidence type="ECO:0000313" key="7">
    <source>
        <dbReference type="Proteomes" id="UP000280792"/>
    </source>
</evidence>
<dbReference type="SMART" id="SM00342">
    <property type="entry name" value="HTH_ARAC"/>
    <property type="match status" value="1"/>
</dbReference>
<dbReference type="SUPFAM" id="SSF51215">
    <property type="entry name" value="Regulatory protein AraC"/>
    <property type="match status" value="1"/>
</dbReference>
<dbReference type="GO" id="GO:0003700">
    <property type="term" value="F:DNA-binding transcription factor activity"/>
    <property type="evidence" value="ECO:0007669"/>
    <property type="project" value="InterPro"/>
</dbReference>
<reference evidence="6 7" key="1">
    <citation type="submission" date="2018-08" db="EMBL/GenBank/DDBJ databases">
        <authorList>
            <person name="Khan S.A."/>
        </authorList>
    </citation>
    <scope>NUCLEOTIDE SEQUENCE [LARGE SCALE GENOMIC DNA]</scope>
    <source>
        <strain evidence="6 7">GTF-13</strain>
    </source>
</reference>
<comment type="caution">
    <text evidence="6">The sequence shown here is derived from an EMBL/GenBank/DDBJ whole genome shotgun (WGS) entry which is preliminary data.</text>
</comment>
<organism evidence="6 7">
    <name type="scientific">Aestuariirhabdus litorea</name>
    <dbReference type="NCBI Taxonomy" id="2528527"/>
    <lineage>
        <taxon>Bacteria</taxon>
        <taxon>Pseudomonadati</taxon>
        <taxon>Pseudomonadota</taxon>
        <taxon>Gammaproteobacteria</taxon>
        <taxon>Oceanospirillales</taxon>
        <taxon>Aestuariirhabdaceae</taxon>
        <taxon>Aestuariirhabdus</taxon>
    </lineage>
</organism>
<dbReference type="AlphaFoldDB" id="A0A3P3VRB6"/>
<dbReference type="PROSITE" id="PS01124">
    <property type="entry name" value="HTH_ARAC_FAMILY_2"/>
    <property type="match status" value="1"/>
</dbReference>
<dbReference type="InterPro" id="IPR037923">
    <property type="entry name" value="HTH-like"/>
</dbReference>
<dbReference type="InterPro" id="IPR018060">
    <property type="entry name" value="HTH_AraC"/>
</dbReference>
<dbReference type="Pfam" id="PF12833">
    <property type="entry name" value="HTH_18"/>
    <property type="match status" value="1"/>
</dbReference>
<dbReference type="InterPro" id="IPR018062">
    <property type="entry name" value="HTH_AraC-typ_CS"/>
</dbReference>
<evidence type="ECO:0000256" key="4">
    <source>
        <dbReference type="ARBA" id="ARBA00023163"/>
    </source>
</evidence>
<evidence type="ECO:0000256" key="3">
    <source>
        <dbReference type="ARBA" id="ARBA00023159"/>
    </source>
</evidence>
<evidence type="ECO:0000313" key="6">
    <source>
        <dbReference type="EMBL" id="RRJ85170.1"/>
    </source>
</evidence>
<dbReference type="InterPro" id="IPR003313">
    <property type="entry name" value="AraC-bd"/>
</dbReference>
<name>A0A3P3VRB6_9GAMM</name>
<keyword evidence="1" id="KW-0805">Transcription regulation</keyword>
<dbReference type="Gene3D" id="1.10.10.60">
    <property type="entry name" value="Homeodomain-like"/>
    <property type="match status" value="2"/>
</dbReference>
<evidence type="ECO:0000259" key="5">
    <source>
        <dbReference type="PROSITE" id="PS01124"/>
    </source>
</evidence>
<dbReference type="PRINTS" id="PR00032">
    <property type="entry name" value="HTHARAC"/>
</dbReference>
<dbReference type="InterPro" id="IPR020449">
    <property type="entry name" value="Tscrpt_reg_AraC-type_HTH"/>
</dbReference>
<dbReference type="CDD" id="cd06986">
    <property type="entry name" value="cupin_MmsR-like_N"/>
    <property type="match status" value="1"/>
</dbReference>
<keyword evidence="7" id="KW-1185">Reference proteome</keyword>
<keyword evidence="4" id="KW-0804">Transcription</keyword>
<protein>
    <submittedName>
        <fullName evidence="6">AraC family transcriptional regulator</fullName>
    </submittedName>
</protein>
<dbReference type="Gene3D" id="2.60.120.10">
    <property type="entry name" value="Jelly Rolls"/>
    <property type="match status" value="1"/>
</dbReference>
<dbReference type="InterPro" id="IPR009057">
    <property type="entry name" value="Homeodomain-like_sf"/>
</dbReference>
<evidence type="ECO:0000256" key="1">
    <source>
        <dbReference type="ARBA" id="ARBA00023015"/>
    </source>
</evidence>
<dbReference type="Pfam" id="PF02311">
    <property type="entry name" value="AraC_binding"/>
    <property type="match status" value="1"/>
</dbReference>
<dbReference type="GO" id="GO:0043565">
    <property type="term" value="F:sequence-specific DNA binding"/>
    <property type="evidence" value="ECO:0007669"/>
    <property type="project" value="InterPro"/>
</dbReference>
<dbReference type="Proteomes" id="UP000280792">
    <property type="component" value="Unassembled WGS sequence"/>
</dbReference>
<feature type="domain" description="HTH araC/xylS-type" evidence="5">
    <location>
        <begin position="194"/>
        <end position="292"/>
    </location>
</feature>
<keyword evidence="2" id="KW-0238">DNA-binding</keyword>
<dbReference type="RefSeq" id="WP_125015596.1">
    <property type="nucleotide sequence ID" value="NZ_QWEZ01000001.1"/>
</dbReference>